<keyword evidence="10" id="KW-1185">Reference proteome</keyword>
<keyword evidence="4 7" id="KW-0472">Membrane</keyword>
<evidence type="ECO:0000256" key="4">
    <source>
        <dbReference type="ARBA" id="ARBA00023136"/>
    </source>
</evidence>
<organism evidence="9 10">
    <name type="scientific">Sphingobium agri</name>
    <dbReference type="NCBI Taxonomy" id="2933566"/>
    <lineage>
        <taxon>Bacteria</taxon>
        <taxon>Pseudomonadati</taxon>
        <taxon>Pseudomonadota</taxon>
        <taxon>Alphaproteobacteria</taxon>
        <taxon>Sphingomonadales</taxon>
        <taxon>Sphingomonadaceae</taxon>
        <taxon>Sphingobium</taxon>
    </lineage>
</organism>
<comment type="subunit">
    <text evidence="7">The basal body constitutes a major portion of the flagellar organelle and consists of four rings (L,P,S, and M) mounted on a central rod.</text>
</comment>
<dbReference type="PRINTS" id="PR01008">
    <property type="entry name" value="FLGLRINGFLGH"/>
</dbReference>
<keyword evidence="3 8" id="KW-0732">Signal</keyword>
<keyword evidence="6 7" id="KW-0998">Cell outer membrane</keyword>
<keyword evidence="5 7" id="KW-0975">Bacterial flagellum</keyword>
<protein>
    <recommendedName>
        <fullName evidence="7">Flagellar L-ring protein</fullName>
    </recommendedName>
    <alternativeName>
        <fullName evidence="7">Basal body L-ring protein</fullName>
    </alternativeName>
</protein>
<sequence length="225" mass="23523">MRFASTSILALSLVALAATPAMAGKKRDAERQFYAPTVVAAPAAPVANGSIFQASMGYTPLTSGARAQSVGDIITIVLVERTQATKTNSADTSRSGSIGLTPPTTGLFSKLFSPSDIAASGDQGFTGKGNATQSNALNGEITVTIAAVYPNGTMLVKGEKALTLNRGDEYIQISGLVRQADISPDNRIASTRVADAKIIYTGKGEIARASRQGWLQRFFSMISPF</sequence>
<dbReference type="InterPro" id="IPR000527">
    <property type="entry name" value="Flag_Lring"/>
</dbReference>
<evidence type="ECO:0000256" key="2">
    <source>
        <dbReference type="ARBA" id="ARBA00006929"/>
    </source>
</evidence>
<name>A0ABT0DV13_9SPHN</name>
<reference evidence="9 10" key="1">
    <citation type="submission" date="2022-04" db="EMBL/GenBank/DDBJ databases">
        <authorList>
            <person name="Huq M.A."/>
        </authorList>
    </citation>
    <scope>NUCLEOTIDE SEQUENCE [LARGE SCALE GENOMIC DNA]</scope>
    <source>
        <strain evidence="9 10">MAH-33</strain>
    </source>
</reference>
<proteinExistence type="inferred from homology"/>
<dbReference type="Pfam" id="PF02107">
    <property type="entry name" value="FlgH"/>
    <property type="match status" value="1"/>
</dbReference>
<dbReference type="RefSeq" id="WP_247231649.1">
    <property type="nucleotide sequence ID" value="NZ_JALKHS010000006.1"/>
</dbReference>
<gene>
    <name evidence="7" type="primary">flgH</name>
    <name evidence="9" type="ORF">MU848_04810</name>
</gene>
<keyword evidence="9" id="KW-0969">Cilium</keyword>
<comment type="subcellular location">
    <subcellularLocation>
        <location evidence="7">Cell outer membrane</location>
    </subcellularLocation>
    <subcellularLocation>
        <location evidence="7">Bacterial flagellum basal body</location>
    </subcellularLocation>
</comment>
<evidence type="ECO:0000256" key="8">
    <source>
        <dbReference type="SAM" id="SignalP"/>
    </source>
</evidence>
<evidence type="ECO:0000256" key="3">
    <source>
        <dbReference type="ARBA" id="ARBA00022729"/>
    </source>
</evidence>
<dbReference type="PANTHER" id="PTHR34933">
    <property type="entry name" value="FLAGELLAR L-RING PROTEIN"/>
    <property type="match status" value="1"/>
</dbReference>
<evidence type="ECO:0000256" key="6">
    <source>
        <dbReference type="ARBA" id="ARBA00023237"/>
    </source>
</evidence>
<dbReference type="EMBL" id="JALKHS010000006">
    <property type="protein sequence ID" value="MCK0530899.1"/>
    <property type="molecule type" value="Genomic_DNA"/>
</dbReference>
<keyword evidence="9" id="KW-0282">Flagellum</keyword>
<evidence type="ECO:0000313" key="10">
    <source>
        <dbReference type="Proteomes" id="UP001203512"/>
    </source>
</evidence>
<dbReference type="HAMAP" id="MF_00415">
    <property type="entry name" value="FlgH"/>
    <property type="match status" value="1"/>
</dbReference>
<feature type="chain" id="PRO_5047332091" description="Flagellar L-ring protein" evidence="8">
    <location>
        <begin position="24"/>
        <end position="225"/>
    </location>
</feature>
<evidence type="ECO:0000256" key="1">
    <source>
        <dbReference type="ARBA" id="ARBA00002591"/>
    </source>
</evidence>
<keyword evidence="9" id="KW-0966">Cell projection</keyword>
<evidence type="ECO:0000313" key="9">
    <source>
        <dbReference type="EMBL" id="MCK0530899.1"/>
    </source>
</evidence>
<comment type="similarity">
    <text evidence="2 7">Belongs to the FlgH family.</text>
</comment>
<feature type="signal peptide" evidence="8">
    <location>
        <begin position="1"/>
        <end position="23"/>
    </location>
</feature>
<evidence type="ECO:0000256" key="7">
    <source>
        <dbReference type="HAMAP-Rule" id="MF_00415"/>
    </source>
</evidence>
<accession>A0ABT0DV13</accession>
<dbReference type="PANTHER" id="PTHR34933:SF1">
    <property type="entry name" value="FLAGELLAR L-RING PROTEIN"/>
    <property type="match status" value="1"/>
</dbReference>
<dbReference type="Proteomes" id="UP001203512">
    <property type="component" value="Unassembled WGS sequence"/>
</dbReference>
<comment type="caution">
    <text evidence="9">The sequence shown here is derived from an EMBL/GenBank/DDBJ whole genome shotgun (WGS) entry which is preliminary data.</text>
</comment>
<comment type="function">
    <text evidence="1 7">Assembles around the rod to form the L-ring and probably protects the motor/basal body from shearing forces during rotation.</text>
</comment>
<evidence type="ECO:0000256" key="5">
    <source>
        <dbReference type="ARBA" id="ARBA00023143"/>
    </source>
</evidence>